<dbReference type="RefSeq" id="WP_269881897.1">
    <property type="nucleotide sequence ID" value="NZ_JAQAGZ010000008.1"/>
</dbReference>
<dbReference type="SUPFAM" id="SSF109854">
    <property type="entry name" value="DinB/YfiT-like putative metalloenzymes"/>
    <property type="match status" value="1"/>
</dbReference>
<evidence type="ECO:0000259" key="1">
    <source>
        <dbReference type="Pfam" id="PF12867"/>
    </source>
</evidence>
<reference evidence="2 3" key="1">
    <citation type="submission" date="2022-12" db="EMBL/GenBank/DDBJ databases">
        <title>Draft genome sequence of Paenibacillus sp. dW9.</title>
        <authorList>
            <person name="Choi E.-W."/>
            <person name="Kim D.-U."/>
        </authorList>
    </citation>
    <scope>NUCLEOTIDE SEQUENCE [LARGE SCALE GENOMIC DNA]</scope>
    <source>
        <strain evidence="3">dW9</strain>
    </source>
</reference>
<dbReference type="EMBL" id="JAQAGZ010000008">
    <property type="protein sequence ID" value="MCZ8513381.1"/>
    <property type="molecule type" value="Genomic_DNA"/>
</dbReference>
<feature type="domain" description="DinB-like" evidence="1">
    <location>
        <begin position="21"/>
        <end position="147"/>
    </location>
</feature>
<dbReference type="Pfam" id="PF12867">
    <property type="entry name" value="DinB_2"/>
    <property type="match status" value="1"/>
</dbReference>
<protein>
    <submittedName>
        <fullName evidence="2">DinB family protein</fullName>
    </submittedName>
</protein>
<dbReference type="Proteomes" id="UP001527882">
    <property type="component" value="Unassembled WGS sequence"/>
</dbReference>
<evidence type="ECO:0000313" key="2">
    <source>
        <dbReference type="EMBL" id="MCZ8513381.1"/>
    </source>
</evidence>
<evidence type="ECO:0000313" key="3">
    <source>
        <dbReference type="Proteomes" id="UP001527882"/>
    </source>
</evidence>
<accession>A0ABT4Q992</accession>
<name>A0ABT4Q992_9BACL</name>
<dbReference type="Gene3D" id="1.20.120.450">
    <property type="entry name" value="dinb family like domain"/>
    <property type="match status" value="1"/>
</dbReference>
<keyword evidence="3" id="KW-1185">Reference proteome</keyword>
<comment type="caution">
    <text evidence="2">The sequence shown here is derived from an EMBL/GenBank/DDBJ whole genome shotgun (WGS) entry which is preliminary data.</text>
</comment>
<gene>
    <name evidence="2" type="ORF">O9H85_13275</name>
</gene>
<dbReference type="InterPro" id="IPR024775">
    <property type="entry name" value="DinB-like"/>
</dbReference>
<dbReference type="InterPro" id="IPR034660">
    <property type="entry name" value="DinB/YfiT-like"/>
</dbReference>
<proteinExistence type="predicted"/>
<sequence>MSSHAIINTVNVARLMTIGKVESVSEEFFDVQPPQFNNTIRWNLGHLIAVMDSLVFKRISQSSKLPEGFVDLFKGGTKPSDWTTTPPSKDELITLLKQQSNDLNETFANRAEEKLENPFQIRDFKLETVGDVIGFAIVHEMMHTTTISDLLKVINYQNN</sequence>
<organism evidence="2 3">
    <name type="scientific">Paenibacillus gyeongsangnamensis</name>
    <dbReference type="NCBI Taxonomy" id="3388067"/>
    <lineage>
        <taxon>Bacteria</taxon>
        <taxon>Bacillati</taxon>
        <taxon>Bacillota</taxon>
        <taxon>Bacilli</taxon>
        <taxon>Bacillales</taxon>
        <taxon>Paenibacillaceae</taxon>
        <taxon>Paenibacillus</taxon>
    </lineage>
</organism>